<evidence type="ECO:0000256" key="9">
    <source>
        <dbReference type="ARBA" id="ARBA00022741"/>
    </source>
</evidence>
<dbReference type="UniPathway" id="UPA00241">
    <property type="reaction ID" value="UER00352"/>
</dbReference>
<keyword evidence="18" id="KW-1185">Reference proteome</keyword>
<dbReference type="InterPro" id="IPR006083">
    <property type="entry name" value="PRK/URK"/>
</dbReference>
<dbReference type="Pfam" id="PF00485">
    <property type="entry name" value="PRK"/>
    <property type="match status" value="1"/>
</dbReference>
<keyword evidence="8 14" id="KW-0808">Transferase</keyword>
<comment type="caution">
    <text evidence="17">The sequence shown here is derived from an EMBL/GenBank/DDBJ whole genome shotgun (WGS) entry which is preliminary data.</text>
</comment>
<keyword evidence="9 14" id="KW-0547">Nucleotide-binding</keyword>
<evidence type="ECO:0000256" key="2">
    <source>
        <dbReference type="ARBA" id="ARBA00004496"/>
    </source>
</evidence>
<evidence type="ECO:0000256" key="8">
    <source>
        <dbReference type="ARBA" id="ARBA00022679"/>
    </source>
</evidence>
<evidence type="ECO:0000256" key="3">
    <source>
        <dbReference type="ARBA" id="ARBA00005225"/>
    </source>
</evidence>
<dbReference type="NCBIfam" id="TIGR00554">
    <property type="entry name" value="panK_bact"/>
    <property type="match status" value="1"/>
</dbReference>
<gene>
    <name evidence="14" type="primary">coaA</name>
    <name evidence="17" type="ORF">EYB31_04330</name>
</gene>
<dbReference type="GO" id="GO:0005737">
    <property type="term" value="C:cytoplasm"/>
    <property type="evidence" value="ECO:0007669"/>
    <property type="project" value="UniProtKB-SubCell"/>
</dbReference>
<evidence type="ECO:0000256" key="14">
    <source>
        <dbReference type="HAMAP-Rule" id="MF_00215"/>
    </source>
</evidence>
<evidence type="ECO:0000313" key="18">
    <source>
        <dbReference type="Proteomes" id="UP000293142"/>
    </source>
</evidence>
<evidence type="ECO:0000259" key="16">
    <source>
        <dbReference type="Pfam" id="PF00485"/>
    </source>
</evidence>
<dbReference type="SUPFAM" id="SSF52540">
    <property type="entry name" value="P-loop containing nucleoside triphosphate hydrolases"/>
    <property type="match status" value="1"/>
</dbReference>
<dbReference type="Gene3D" id="3.40.50.300">
    <property type="entry name" value="P-loop containing nucleotide triphosphate hydrolases"/>
    <property type="match status" value="1"/>
</dbReference>
<evidence type="ECO:0000256" key="7">
    <source>
        <dbReference type="ARBA" id="ARBA00022490"/>
    </source>
</evidence>
<dbReference type="GO" id="GO:0005524">
    <property type="term" value="F:ATP binding"/>
    <property type="evidence" value="ECO:0007669"/>
    <property type="project" value="UniProtKB-UniRule"/>
</dbReference>
<feature type="domain" description="Phosphoribulokinase/uridine kinase" evidence="16">
    <location>
        <begin position="85"/>
        <end position="223"/>
    </location>
</feature>
<evidence type="ECO:0000256" key="11">
    <source>
        <dbReference type="ARBA" id="ARBA00022840"/>
    </source>
</evidence>
<sequence>MKPHSLYIEFDRNDWSALRDHTPLPMTEAELEHLKGLNEQVSIQEVEQMYLPLTRLIHLYVEASRRLHLASTAFHGKQTQKVPYIIGIAGSVAVGKSTTSRLLQSLLSRWDGHRNVDLVTTDGFLYPNRVLEERGMMNKKGFPESYDIKKLLKFIATVKSGAAEAHAPVYSHLYYDILQDEVQVVRNPDILILEGINVLQVNKEAQIFVSDFFDFSIFVDAQERDIEQWYIERFLMLRDTAFRNPTSYFHKYGSLTKEEAVQTATRIWKEINSRNLSENILPTKGRAQLILRKDADHSIRNIYLRKL</sequence>
<evidence type="ECO:0000256" key="12">
    <source>
        <dbReference type="ARBA" id="ARBA00022993"/>
    </source>
</evidence>
<accession>A0A4Q9DZG4</accession>
<organism evidence="17 18">
    <name type="scientific">Paenibacillus thalictri</name>
    <dbReference type="NCBI Taxonomy" id="2527873"/>
    <lineage>
        <taxon>Bacteria</taxon>
        <taxon>Bacillati</taxon>
        <taxon>Bacillota</taxon>
        <taxon>Bacilli</taxon>
        <taxon>Bacillales</taxon>
        <taxon>Paenibacillaceae</taxon>
        <taxon>Paenibacillus</taxon>
    </lineage>
</organism>
<dbReference type="EC" id="2.7.1.33" evidence="5 14"/>
<dbReference type="OrthoDB" id="1550976at2"/>
<dbReference type="PANTHER" id="PTHR10285">
    <property type="entry name" value="URIDINE KINASE"/>
    <property type="match status" value="1"/>
</dbReference>
<dbReference type="Proteomes" id="UP000293142">
    <property type="component" value="Unassembled WGS sequence"/>
</dbReference>
<dbReference type="RefSeq" id="WP_131012029.1">
    <property type="nucleotide sequence ID" value="NZ_SIRE01000003.1"/>
</dbReference>
<name>A0A4Q9DZG4_9BACL</name>
<dbReference type="PIRSF" id="PIRSF000545">
    <property type="entry name" value="Pantothenate_kin"/>
    <property type="match status" value="1"/>
</dbReference>
<evidence type="ECO:0000256" key="13">
    <source>
        <dbReference type="ARBA" id="ARBA00032866"/>
    </source>
</evidence>
<protein>
    <recommendedName>
        <fullName evidence="6 14">Pantothenate kinase</fullName>
        <ecNumber evidence="5 14">2.7.1.33</ecNumber>
    </recommendedName>
    <alternativeName>
        <fullName evidence="13 14">Pantothenic acid kinase</fullName>
    </alternativeName>
</protein>
<dbReference type="GO" id="GO:0004594">
    <property type="term" value="F:pantothenate kinase activity"/>
    <property type="evidence" value="ECO:0007669"/>
    <property type="project" value="UniProtKB-UniRule"/>
</dbReference>
<keyword evidence="11 14" id="KW-0067">ATP-binding</keyword>
<evidence type="ECO:0000256" key="1">
    <source>
        <dbReference type="ARBA" id="ARBA00001206"/>
    </source>
</evidence>
<dbReference type="HAMAP" id="MF_00215">
    <property type="entry name" value="Pantothen_kinase_1"/>
    <property type="match status" value="1"/>
</dbReference>
<evidence type="ECO:0000256" key="4">
    <source>
        <dbReference type="ARBA" id="ARBA00006087"/>
    </source>
</evidence>
<keyword evidence="7 14" id="KW-0963">Cytoplasm</keyword>
<keyword evidence="12 14" id="KW-0173">Coenzyme A biosynthesis</keyword>
<comment type="subcellular location">
    <subcellularLocation>
        <location evidence="2 14 15">Cytoplasm</location>
    </subcellularLocation>
</comment>
<dbReference type="InterPro" id="IPR027417">
    <property type="entry name" value="P-loop_NTPase"/>
</dbReference>
<dbReference type="EMBL" id="SIRE01000003">
    <property type="protein sequence ID" value="TBL81318.1"/>
    <property type="molecule type" value="Genomic_DNA"/>
</dbReference>
<proteinExistence type="inferred from homology"/>
<comment type="similarity">
    <text evidence="4 14 15">Belongs to the prokaryotic pantothenate kinase family.</text>
</comment>
<reference evidence="17 18" key="1">
    <citation type="submission" date="2019-02" db="EMBL/GenBank/DDBJ databases">
        <title>Paenibacillus sp. nov., isolated from surface-sterilized tissue of Thalictrum simplex L.</title>
        <authorList>
            <person name="Tuo L."/>
        </authorList>
    </citation>
    <scope>NUCLEOTIDE SEQUENCE [LARGE SCALE GENOMIC DNA]</scope>
    <source>
        <strain evidence="17 18">N2SHLJ1</strain>
    </source>
</reference>
<comment type="pathway">
    <text evidence="3 14 15">Cofactor biosynthesis; coenzyme A biosynthesis; CoA from (R)-pantothenate: step 1/5.</text>
</comment>
<evidence type="ECO:0000256" key="15">
    <source>
        <dbReference type="RuleBase" id="RU003530"/>
    </source>
</evidence>
<keyword evidence="10 14" id="KW-0418">Kinase</keyword>
<evidence type="ECO:0000313" key="17">
    <source>
        <dbReference type="EMBL" id="TBL81318.1"/>
    </source>
</evidence>
<dbReference type="CDD" id="cd02025">
    <property type="entry name" value="PanK"/>
    <property type="match status" value="1"/>
</dbReference>
<evidence type="ECO:0000256" key="5">
    <source>
        <dbReference type="ARBA" id="ARBA00012102"/>
    </source>
</evidence>
<evidence type="ECO:0000256" key="6">
    <source>
        <dbReference type="ARBA" id="ARBA00015080"/>
    </source>
</evidence>
<evidence type="ECO:0000256" key="10">
    <source>
        <dbReference type="ARBA" id="ARBA00022777"/>
    </source>
</evidence>
<dbReference type="AlphaFoldDB" id="A0A4Q9DZG4"/>
<dbReference type="GO" id="GO:0015937">
    <property type="term" value="P:coenzyme A biosynthetic process"/>
    <property type="evidence" value="ECO:0007669"/>
    <property type="project" value="UniProtKB-UniRule"/>
</dbReference>
<dbReference type="InterPro" id="IPR004566">
    <property type="entry name" value="PanK"/>
</dbReference>
<comment type="catalytic activity">
    <reaction evidence="1 14 15">
        <text>(R)-pantothenate + ATP = (R)-4'-phosphopantothenate + ADP + H(+)</text>
        <dbReference type="Rhea" id="RHEA:16373"/>
        <dbReference type="ChEBI" id="CHEBI:10986"/>
        <dbReference type="ChEBI" id="CHEBI:15378"/>
        <dbReference type="ChEBI" id="CHEBI:29032"/>
        <dbReference type="ChEBI" id="CHEBI:30616"/>
        <dbReference type="ChEBI" id="CHEBI:456216"/>
        <dbReference type="EC" id="2.7.1.33"/>
    </reaction>
</comment>
<feature type="binding site" evidence="14">
    <location>
        <begin position="90"/>
        <end position="97"/>
    </location>
    <ligand>
        <name>ATP</name>
        <dbReference type="ChEBI" id="CHEBI:30616"/>
    </ligand>
</feature>